<dbReference type="RefSeq" id="WP_130556480.1">
    <property type="nucleotide sequence ID" value="NZ_AP028947.1"/>
</dbReference>
<gene>
    <name evidence="1" type="ORF">RGQ30_15150</name>
</gene>
<dbReference type="InterPro" id="IPR053228">
    <property type="entry name" value="Stereospecific_Lipase"/>
</dbReference>
<dbReference type="InterPro" id="IPR029058">
    <property type="entry name" value="AB_hydrolase_fold"/>
</dbReference>
<keyword evidence="2" id="KW-1185">Reference proteome</keyword>
<dbReference type="Proteomes" id="UP001329151">
    <property type="component" value="Chromosome"/>
</dbReference>
<accession>A0AA86IYR8</accession>
<reference evidence="1 2" key="1">
    <citation type="submission" date="2023-10" db="EMBL/GenBank/DDBJ databases">
        <title>Complete Genome Sequence of Limnobacter thiooxidans CS-K2T, Isolated from freshwater lake sediments in Bavaria, Germany.</title>
        <authorList>
            <person name="Naruki M."/>
            <person name="Watanabe A."/>
            <person name="Warashina T."/>
            <person name="Morita T."/>
            <person name="Arakawa K."/>
        </authorList>
    </citation>
    <scope>NUCLEOTIDE SEQUENCE [LARGE SCALE GENOMIC DNA]</scope>
    <source>
        <strain evidence="1 2">CS-K2</strain>
    </source>
</reference>
<protein>
    <recommendedName>
        <fullName evidence="3">Lipase</fullName>
    </recommendedName>
</protein>
<organism evidence="1 2">
    <name type="scientific">Limnobacter thiooxidans</name>
    <dbReference type="NCBI Taxonomy" id="131080"/>
    <lineage>
        <taxon>Bacteria</taxon>
        <taxon>Pseudomonadati</taxon>
        <taxon>Pseudomonadota</taxon>
        <taxon>Betaproteobacteria</taxon>
        <taxon>Burkholderiales</taxon>
        <taxon>Burkholderiaceae</taxon>
        <taxon>Limnobacter</taxon>
    </lineage>
</organism>
<dbReference type="InterPro" id="IPR002918">
    <property type="entry name" value="Lipase_EstA/Esterase_EstB"/>
</dbReference>
<dbReference type="SUPFAM" id="SSF53474">
    <property type="entry name" value="alpha/beta-Hydrolases"/>
    <property type="match status" value="1"/>
</dbReference>
<dbReference type="PROSITE" id="PS51257">
    <property type="entry name" value="PROKAR_LIPOPROTEIN"/>
    <property type="match status" value="1"/>
</dbReference>
<dbReference type="PANTHER" id="PTHR37574">
    <property type="entry name" value="LIPASE B"/>
    <property type="match status" value="1"/>
</dbReference>
<dbReference type="GO" id="GO:0016042">
    <property type="term" value="P:lipid catabolic process"/>
    <property type="evidence" value="ECO:0007669"/>
    <property type="project" value="InterPro"/>
</dbReference>
<dbReference type="Pfam" id="PF01674">
    <property type="entry name" value="Lipase_2"/>
    <property type="match status" value="1"/>
</dbReference>
<sequence>MNKIKFFAISSIFILSACGSDGSTPTSASRVGASGFVASDTPAPPLEISSQELDSAVKCSEGFGPDSGRAVLLVPGATQTVESNFSWNYIPAFDKAGIPWCAVDLPNSNTGELQASSEYITHAIRKMFNTTKTKIAIVGFSQGGVMPRWSLKFFPDTRDMVEDMIGIAAANHGLIEANLLCAPPVVGCITSFTQIAVGAKWMDALNAGGETLAGIDYTQIYTRTDDVAIPNFDEANGVSSLRTGDGNKVNIATQDICLTNTADHFLVGSSDAVGFAIVSDALAHPGVASVERLQALTPGLCLTPFMPGVDPLMFPINFATKMMSTFAQSVTLQPKSTQEPALRCYAGGEC</sequence>
<dbReference type="AlphaFoldDB" id="A0AA86IYR8"/>
<dbReference type="Gene3D" id="3.40.50.1820">
    <property type="entry name" value="alpha/beta hydrolase"/>
    <property type="match status" value="1"/>
</dbReference>
<name>A0AA86IYR8_9BURK</name>
<dbReference type="EMBL" id="AP028947">
    <property type="protein sequence ID" value="BET26014.1"/>
    <property type="molecule type" value="Genomic_DNA"/>
</dbReference>
<evidence type="ECO:0000313" key="2">
    <source>
        <dbReference type="Proteomes" id="UP001329151"/>
    </source>
</evidence>
<evidence type="ECO:0008006" key="3">
    <source>
        <dbReference type="Google" id="ProtNLM"/>
    </source>
</evidence>
<dbReference type="PANTHER" id="PTHR37574:SF1">
    <property type="entry name" value="LIPASE B"/>
    <property type="match status" value="1"/>
</dbReference>
<dbReference type="GO" id="GO:0016787">
    <property type="term" value="F:hydrolase activity"/>
    <property type="evidence" value="ECO:0007669"/>
    <property type="project" value="InterPro"/>
</dbReference>
<dbReference type="KEGG" id="lto:RGQ30_15150"/>
<proteinExistence type="predicted"/>
<evidence type="ECO:0000313" key="1">
    <source>
        <dbReference type="EMBL" id="BET26014.1"/>
    </source>
</evidence>